<evidence type="ECO:0000256" key="2">
    <source>
        <dbReference type="SAM" id="SignalP"/>
    </source>
</evidence>
<dbReference type="Proteomes" id="UP001583177">
    <property type="component" value="Unassembled WGS sequence"/>
</dbReference>
<feature type="signal peptide" evidence="2">
    <location>
        <begin position="1"/>
        <end position="23"/>
    </location>
</feature>
<keyword evidence="4" id="KW-1185">Reference proteome</keyword>
<sequence>MKAYQYTVLVAFVATLLPGAVFSAPFPASVKVKDSVQSGYSSYVGAVARDEFSTDGRSGYNSVDTTARDVITAAETGGRSGYNSVEASARDITTDAETDGRSGYNSIEVAGRDSTTNAETDGRSGYN</sequence>
<evidence type="ECO:0000313" key="4">
    <source>
        <dbReference type="Proteomes" id="UP001583177"/>
    </source>
</evidence>
<comment type="caution">
    <text evidence="3">The sequence shown here is derived from an EMBL/GenBank/DDBJ whole genome shotgun (WGS) entry which is preliminary data.</text>
</comment>
<evidence type="ECO:0000256" key="1">
    <source>
        <dbReference type="SAM" id="MobiDB-lite"/>
    </source>
</evidence>
<feature type="region of interest" description="Disordered" evidence="1">
    <location>
        <begin position="74"/>
        <end position="127"/>
    </location>
</feature>
<reference evidence="3 4" key="1">
    <citation type="journal article" date="2024" name="IMA Fungus">
        <title>IMA Genome - F19 : A genome assembly and annotation guide to empower mycologists, including annotated draft genome sequences of Ceratocystis pirilliformis, Diaporthe australafricana, Fusarium ophioides, Paecilomyces lecythidis, and Sporothrix stenoceras.</title>
        <authorList>
            <person name="Aylward J."/>
            <person name="Wilson A.M."/>
            <person name="Visagie C.M."/>
            <person name="Spraker J."/>
            <person name="Barnes I."/>
            <person name="Buitendag C."/>
            <person name="Ceriani C."/>
            <person name="Del Mar Angel L."/>
            <person name="du Plessis D."/>
            <person name="Fuchs T."/>
            <person name="Gasser K."/>
            <person name="Kramer D."/>
            <person name="Li W."/>
            <person name="Munsamy K."/>
            <person name="Piso A."/>
            <person name="Price J.L."/>
            <person name="Sonnekus B."/>
            <person name="Thomas C."/>
            <person name="van der Nest A."/>
            <person name="van Dijk A."/>
            <person name="van Heerden A."/>
            <person name="van Vuuren N."/>
            <person name="Yilmaz N."/>
            <person name="Duong T.A."/>
            <person name="van der Merwe N.A."/>
            <person name="Wingfield M.J."/>
            <person name="Wingfield B.D."/>
        </authorList>
    </citation>
    <scope>NUCLEOTIDE SEQUENCE [LARGE SCALE GENOMIC DNA]</scope>
    <source>
        <strain evidence="3 4">CMW 18300</strain>
    </source>
</reference>
<keyword evidence="2" id="KW-0732">Signal</keyword>
<name>A0ABR3W8A9_9PEZI</name>
<evidence type="ECO:0000313" key="3">
    <source>
        <dbReference type="EMBL" id="KAL1855734.1"/>
    </source>
</evidence>
<accession>A0ABR3W8A9</accession>
<proteinExistence type="predicted"/>
<gene>
    <name evidence="3" type="ORF">Daus18300_011017</name>
</gene>
<feature type="chain" id="PRO_5047247636" evidence="2">
    <location>
        <begin position="24"/>
        <end position="127"/>
    </location>
</feature>
<dbReference type="EMBL" id="JAWRVE010000128">
    <property type="protein sequence ID" value="KAL1855734.1"/>
    <property type="molecule type" value="Genomic_DNA"/>
</dbReference>
<protein>
    <submittedName>
        <fullName evidence="3">Uncharacterized protein</fullName>
    </submittedName>
</protein>
<organism evidence="3 4">
    <name type="scientific">Diaporthe australafricana</name>
    <dbReference type="NCBI Taxonomy" id="127596"/>
    <lineage>
        <taxon>Eukaryota</taxon>
        <taxon>Fungi</taxon>
        <taxon>Dikarya</taxon>
        <taxon>Ascomycota</taxon>
        <taxon>Pezizomycotina</taxon>
        <taxon>Sordariomycetes</taxon>
        <taxon>Sordariomycetidae</taxon>
        <taxon>Diaporthales</taxon>
        <taxon>Diaporthaceae</taxon>
        <taxon>Diaporthe</taxon>
    </lineage>
</organism>